<dbReference type="EMBL" id="CP006933">
    <property type="protein sequence ID" value="AIS32307.1"/>
    <property type="molecule type" value="Genomic_DNA"/>
</dbReference>
<evidence type="ECO:0000256" key="1">
    <source>
        <dbReference type="SAM" id="Phobius"/>
    </source>
</evidence>
<name>A0A089ZE40_METFO</name>
<evidence type="ECO:0000313" key="2">
    <source>
        <dbReference type="EMBL" id="AIS32307.1"/>
    </source>
</evidence>
<sequence>MIYTIISIIILILVLILLSFLLIPLKLSLYLNKQGNETEGKFTLRFLGITLFSRKIPEDKTDEKEEKEEKEEKAEKKDKFSLERILKILKLFKESLPYIYGLMTSIYNAVTIEKFSVNMNLGMESSADTALFTGYIWSFTYPLNALTRIDVNINPDFQRRVLDGNFQMDVNIRLMGIVVEAIRAYTKKPVRELIKEVRQ</sequence>
<reference evidence="2 3" key="1">
    <citation type="submission" date="2013-12" db="EMBL/GenBank/DDBJ databases">
        <title>The complete genome sequence of Methanobacterium sp. BRM9.</title>
        <authorList>
            <consortium name="Pastoral Greenhouse Gas Research Consortium"/>
            <person name="Kelly W.J."/>
            <person name="Leahy S.C."/>
            <person name="Perry R."/>
            <person name="Li D."/>
            <person name="Altermann E."/>
            <person name="Lambie S.C."/>
            <person name="Attwood G.T."/>
        </authorList>
    </citation>
    <scope>NUCLEOTIDE SEQUENCE [LARGE SCALE GENOMIC DNA]</scope>
    <source>
        <strain evidence="2 3">BRM9</strain>
    </source>
</reference>
<gene>
    <name evidence="2" type="ORF">BRM9_1493</name>
</gene>
<protein>
    <recommendedName>
        <fullName evidence="4">DUF2953 domain-containing protein</fullName>
    </recommendedName>
</protein>
<keyword evidence="1" id="KW-1133">Transmembrane helix</keyword>
<dbReference type="KEGG" id="mfc:BRM9_1493"/>
<keyword evidence="1" id="KW-0812">Transmembrane</keyword>
<accession>A0A089ZE40</accession>
<organism evidence="2 3">
    <name type="scientific">Methanobacterium formicicum</name>
    <dbReference type="NCBI Taxonomy" id="2162"/>
    <lineage>
        <taxon>Archaea</taxon>
        <taxon>Methanobacteriati</taxon>
        <taxon>Methanobacteriota</taxon>
        <taxon>Methanomada group</taxon>
        <taxon>Methanobacteria</taxon>
        <taxon>Methanobacteriales</taxon>
        <taxon>Methanobacteriaceae</taxon>
        <taxon>Methanobacterium</taxon>
    </lineage>
</organism>
<dbReference type="Proteomes" id="UP000029661">
    <property type="component" value="Chromosome"/>
</dbReference>
<feature type="transmembrane region" description="Helical" evidence="1">
    <location>
        <begin position="6"/>
        <end position="25"/>
    </location>
</feature>
<dbReference type="Pfam" id="PF11167">
    <property type="entry name" value="DUF2953"/>
    <property type="match status" value="1"/>
</dbReference>
<dbReference type="STRING" id="2162.BRM9_1493"/>
<evidence type="ECO:0000313" key="3">
    <source>
        <dbReference type="Proteomes" id="UP000029661"/>
    </source>
</evidence>
<evidence type="ECO:0008006" key="4">
    <source>
        <dbReference type="Google" id="ProtNLM"/>
    </source>
</evidence>
<dbReference type="OrthoDB" id="107743at2157"/>
<proteinExistence type="predicted"/>
<dbReference type="InterPro" id="IPR021338">
    <property type="entry name" value="DUF2953"/>
</dbReference>
<keyword evidence="1" id="KW-0472">Membrane</keyword>
<dbReference type="AlphaFoldDB" id="A0A089ZE40"/>